<organism evidence="1 2">
    <name type="scientific">Protopolystoma xenopodis</name>
    <dbReference type="NCBI Taxonomy" id="117903"/>
    <lineage>
        <taxon>Eukaryota</taxon>
        <taxon>Metazoa</taxon>
        <taxon>Spiralia</taxon>
        <taxon>Lophotrochozoa</taxon>
        <taxon>Platyhelminthes</taxon>
        <taxon>Monogenea</taxon>
        <taxon>Polyopisthocotylea</taxon>
        <taxon>Polystomatidea</taxon>
        <taxon>Polystomatidae</taxon>
        <taxon>Protopolystoma</taxon>
    </lineage>
</organism>
<gene>
    <name evidence="1" type="ORF">PXEA_LOCUS7237</name>
</gene>
<dbReference type="AlphaFoldDB" id="A0A3S4ZWJ6"/>
<accession>A0A3S4ZWJ6</accession>
<protein>
    <submittedName>
        <fullName evidence="1">Uncharacterized protein</fullName>
    </submittedName>
</protein>
<sequence>MNEKSVNQLPVFTTSGNPGYLLDMPVLTGRLNTSIASDGINMLGATILPSTGQDDGPTSPGHNLARGEWRIQAGGECDLLADVSPTQTKSMVNGRALKAVLFPRNVFTGCLIR</sequence>
<dbReference type="OrthoDB" id="2104337at2759"/>
<comment type="caution">
    <text evidence="1">The sequence shown here is derived from an EMBL/GenBank/DDBJ whole genome shotgun (WGS) entry which is preliminary data.</text>
</comment>
<dbReference type="Proteomes" id="UP000784294">
    <property type="component" value="Unassembled WGS sequence"/>
</dbReference>
<reference evidence="1" key="1">
    <citation type="submission" date="2018-11" db="EMBL/GenBank/DDBJ databases">
        <authorList>
            <consortium name="Pathogen Informatics"/>
        </authorList>
    </citation>
    <scope>NUCLEOTIDE SEQUENCE</scope>
</reference>
<evidence type="ECO:0000313" key="1">
    <source>
        <dbReference type="EMBL" id="VEL13797.1"/>
    </source>
</evidence>
<name>A0A3S4ZWJ6_9PLAT</name>
<dbReference type="EMBL" id="CAAALY010018978">
    <property type="protein sequence ID" value="VEL13797.1"/>
    <property type="molecule type" value="Genomic_DNA"/>
</dbReference>
<proteinExistence type="predicted"/>
<evidence type="ECO:0000313" key="2">
    <source>
        <dbReference type="Proteomes" id="UP000784294"/>
    </source>
</evidence>
<keyword evidence="2" id="KW-1185">Reference proteome</keyword>